<dbReference type="PROSITE" id="PS52016">
    <property type="entry name" value="TONB_DEPENDENT_REC_3"/>
    <property type="match status" value="1"/>
</dbReference>
<comment type="subcellular location">
    <subcellularLocation>
        <location evidence="1 7">Cell outer membrane</location>
        <topology evidence="1 7">Multi-pass membrane protein</topology>
    </subcellularLocation>
</comment>
<evidence type="ECO:0000256" key="1">
    <source>
        <dbReference type="ARBA" id="ARBA00004571"/>
    </source>
</evidence>
<dbReference type="SUPFAM" id="SSF49464">
    <property type="entry name" value="Carboxypeptidase regulatory domain-like"/>
    <property type="match status" value="1"/>
</dbReference>
<keyword evidence="6 7" id="KW-0998">Cell outer membrane</keyword>
<keyword evidence="4 7" id="KW-0812">Transmembrane</keyword>
<dbReference type="InterPro" id="IPR012910">
    <property type="entry name" value="Plug_dom"/>
</dbReference>
<evidence type="ECO:0000256" key="4">
    <source>
        <dbReference type="ARBA" id="ARBA00022692"/>
    </source>
</evidence>
<comment type="similarity">
    <text evidence="7">Belongs to the TonB-dependent receptor family.</text>
</comment>
<dbReference type="Proteomes" id="UP000708576">
    <property type="component" value="Unassembled WGS sequence"/>
</dbReference>
<evidence type="ECO:0000259" key="8">
    <source>
        <dbReference type="Pfam" id="PF07715"/>
    </source>
</evidence>
<dbReference type="Gene3D" id="2.170.130.10">
    <property type="entry name" value="TonB-dependent receptor, plug domain"/>
    <property type="match status" value="1"/>
</dbReference>
<dbReference type="InterPro" id="IPR039426">
    <property type="entry name" value="TonB-dep_rcpt-like"/>
</dbReference>
<evidence type="ECO:0000256" key="6">
    <source>
        <dbReference type="ARBA" id="ARBA00023237"/>
    </source>
</evidence>
<proteinExistence type="inferred from homology"/>
<name>A0ABS5JT95_9BACT</name>
<dbReference type="Gene3D" id="2.40.170.20">
    <property type="entry name" value="TonB-dependent receptor, beta-barrel domain"/>
    <property type="match status" value="1"/>
</dbReference>
<accession>A0ABS5JT95</accession>
<evidence type="ECO:0000256" key="3">
    <source>
        <dbReference type="ARBA" id="ARBA00022452"/>
    </source>
</evidence>
<dbReference type="InterPro" id="IPR008969">
    <property type="entry name" value="CarboxyPept-like_regulatory"/>
</dbReference>
<protein>
    <submittedName>
        <fullName evidence="9">SusC/RagA family TonB-linked outer membrane protein</fullName>
    </submittedName>
</protein>
<feature type="domain" description="TonB-dependent receptor plug" evidence="8">
    <location>
        <begin position="145"/>
        <end position="245"/>
    </location>
</feature>
<dbReference type="RefSeq" id="WP_212215327.1">
    <property type="nucleotide sequence ID" value="NZ_JAGUCO010000003.1"/>
</dbReference>
<evidence type="ECO:0000256" key="5">
    <source>
        <dbReference type="ARBA" id="ARBA00023136"/>
    </source>
</evidence>
<keyword evidence="5 7" id="KW-0472">Membrane</keyword>
<dbReference type="Pfam" id="PF07715">
    <property type="entry name" value="Plug"/>
    <property type="match status" value="1"/>
</dbReference>
<keyword evidence="3 7" id="KW-1134">Transmembrane beta strand</keyword>
<dbReference type="SUPFAM" id="SSF56935">
    <property type="entry name" value="Porins"/>
    <property type="match status" value="1"/>
</dbReference>
<dbReference type="InterPro" id="IPR037066">
    <property type="entry name" value="Plug_dom_sf"/>
</dbReference>
<keyword evidence="2 7" id="KW-0813">Transport</keyword>
<evidence type="ECO:0000256" key="7">
    <source>
        <dbReference type="PROSITE-ProRule" id="PRU01360"/>
    </source>
</evidence>
<reference evidence="9 10" key="1">
    <citation type="journal article" date="2015" name="Int. J. Syst. Evol. Microbiol.">
        <title>Carboxylicivirga linearis sp. nov., isolated from a sea cucumber culture pond.</title>
        <authorList>
            <person name="Wang F.Q."/>
            <person name="Zhou Y.X."/>
            <person name="Lin X.Z."/>
            <person name="Chen G.J."/>
            <person name="Du Z.J."/>
        </authorList>
    </citation>
    <scope>NUCLEOTIDE SEQUENCE [LARGE SCALE GENOMIC DNA]</scope>
    <source>
        <strain evidence="9 10">FB218</strain>
    </source>
</reference>
<evidence type="ECO:0000313" key="9">
    <source>
        <dbReference type="EMBL" id="MBS2098087.1"/>
    </source>
</evidence>
<evidence type="ECO:0000313" key="10">
    <source>
        <dbReference type="Proteomes" id="UP000708576"/>
    </source>
</evidence>
<organism evidence="9 10">
    <name type="scientific">Carboxylicivirga linearis</name>
    <dbReference type="NCBI Taxonomy" id="1628157"/>
    <lineage>
        <taxon>Bacteria</taxon>
        <taxon>Pseudomonadati</taxon>
        <taxon>Bacteroidota</taxon>
        <taxon>Bacteroidia</taxon>
        <taxon>Marinilabiliales</taxon>
        <taxon>Marinilabiliaceae</taxon>
        <taxon>Carboxylicivirga</taxon>
    </lineage>
</organism>
<keyword evidence="10" id="KW-1185">Reference proteome</keyword>
<evidence type="ECO:0000256" key="2">
    <source>
        <dbReference type="ARBA" id="ARBA00022448"/>
    </source>
</evidence>
<dbReference type="InterPro" id="IPR036942">
    <property type="entry name" value="Beta-barrel_TonB_sf"/>
</dbReference>
<sequence length="1061" mass="118240">MTKIKFIYLLIFVFIGGSAAIAQVQESELQKITGTVFDIQTNEPVEFVAIDNDSIASTFSDIEGKFEIGVISYQGVLKVSAFGYISQDIVIAGRSEINIYMAPLGYSSFQRDYHTGFYSTKQAYSTQAVTNLQVNTPYDNAALTGAESGESTFKGRVPGMEVLSRSGVPGVGSDIFLRGFSSLYGNNRPLIVVDGMIYDDREYGTSIINGQRKNQFTAIDITDIENISVVKDAVSIFGSKAANGVVYIRTNHATEQSNKIEFNMSGGINLAPQGYPLMEADDFSLFLSEMLQSQGLSTDSIRRLPYMINTPGYEEYYRYHNNTDWQKELFAQSYNTNVGFRITGGDDVALYALSVGYLKNEGTVTGTDYSKFNMRFNSDINISKVFSLNSNISFMQGQQNHMSGTGLTSLDNPYYQTMVKSPLLTMFNRTSTGVYSPVYEDYDVFGNSNPASIMQSNNPLEQQVRNYRFVGSFNFNAKVNKNLTVHNLIGVVFDKDRETFFIPSYGIVPDTTDLGVIYNRNGFRTVKQFTINNDFRVNYDKTFNRVHDFNAVAGARINMNRIEEDRATGANTPSDQYTTVGQGNAIFNQSGGFLSDWSSITYYAMANYGFSKKYFLSASLALDGASHFGSEADGLKIGDFVYGVFPSISGAWLLSSENFLSNLSFVNLLKLRASYGLTGNDDYSLYHRYKYYSAINYLGQQGIIRGNIPNPAIQWETNTKVNVGMDMELLRSRLIISADIYQNTTDNLVENKVASIYSGEANYFFNNGSFTTQGIDLGITGKIISGTVNWDLGLAIGKYTTEVTALNDNRLETEMYGATILTEVGKPIGVFYGYETNGVYATTEAASNANLGNLLPNTSIVPFEAGDVIFVDHHKDNIEGEEYTSIIDENDRVVIGDPTPDFFGEINTRVNYKDITLVANVGFSYGNDVFNYMRSQLENMDSYNNQTKAVRNRWRYEGQVTTMPKATYDDPMMNNRFSDRWIEDGSYIRLRNVTLSYKLPIKTGFMERPEIYVTGNNLLTFTKYKGLDPDFSAGNSTLTKGIDVGLVPQSQSILLGLKLKL</sequence>
<dbReference type="EMBL" id="JAGUCO010000003">
    <property type="protein sequence ID" value="MBS2098087.1"/>
    <property type="molecule type" value="Genomic_DNA"/>
</dbReference>
<gene>
    <name evidence="9" type="ORF">KEM10_07325</name>
</gene>
<dbReference type="NCBIfam" id="TIGR04056">
    <property type="entry name" value="OMP_RagA_SusC"/>
    <property type="match status" value="1"/>
</dbReference>
<comment type="caution">
    <text evidence="9">The sequence shown here is derived from an EMBL/GenBank/DDBJ whole genome shotgun (WGS) entry which is preliminary data.</text>
</comment>
<dbReference type="InterPro" id="IPR023996">
    <property type="entry name" value="TonB-dep_OMP_SusC/RagA"/>
</dbReference>